<protein>
    <submittedName>
        <fullName evidence="1">Uncharacterized protein</fullName>
    </submittedName>
</protein>
<proteinExistence type="predicted"/>
<dbReference type="EMBL" id="LXTC01000002">
    <property type="protein sequence ID" value="OBA22017.1"/>
    <property type="molecule type" value="Genomic_DNA"/>
</dbReference>
<comment type="caution">
    <text evidence="1">The sequence shown here is derived from an EMBL/GenBank/DDBJ whole genome shotgun (WGS) entry which is preliminary data.</text>
</comment>
<organism evidence="1 2">
    <name type="scientific">Metschnikowia bicuspidata var. bicuspidata NRRL YB-4993</name>
    <dbReference type="NCBI Taxonomy" id="869754"/>
    <lineage>
        <taxon>Eukaryota</taxon>
        <taxon>Fungi</taxon>
        <taxon>Dikarya</taxon>
        <taxon>Ascomycota</taxon>
        <taxon>Saccharomycotina</taxon>
        <taxon>Pichiomycetes</taxon>
        <taxon>Metschnikowiaceae</taxon>
        <taxon>Metschnikowia</taxon>
    </lineage>
</organism>
<dbReference type="GeneID" id="30026857"/>
<dbReference type="AlphaFoldDB" id="A0A1A0HDP5"/>
<sequence length="180" mass="20860">MALPSAPSNIPVFLYTLKTSKQKNTGCLGGLLRFRKKKHKDFQGFNNLSIPCFHTDAKEYLVSNPKEYKVVYNYFATYLNEIQSQTDELMHAIKNRTNFRVMNSQNLQALISETSNFIDTKFNEYSLINIDDWEFLYYKAKIGSSPQAYSSLKTLKSATDKRFSDLKCFLWNQANQSSQK</sequence>
<evidence type="ECO:0000313" key="2">
    <source>
        <dbReference type="Proteomes" id="UP000092555"/>
    </source>
</evidence>
<dbReference type="Proteomes" id="UP000092555">
    <property type="component" value="Unassembled WGS sequence"/>
</dbReference>
<reference evidence="1 2" key="1">
    <citation type="submission" date="2016-05" db="EMBL/GenBank/DDBJ databases">
        <title>Comparative genomics of biotechnologically important yeasts.</title>
        <authorList>
            <consortium name="DOE Joint Genome Institute"/>
            <person name="Riley R."/>
            <person name="Haridas S."/>
            <person name="Wolfe K.H."/>
            <person name="Lopes M.R."/>
            <person name="Hittinger C.T."/>
            <person name="Goker M."/>
            <person name="Salamov A."/>
            <person name="Wisecaver J."/>
            <person name="Long T.M."/>
            <person name="Aerts A.L."/>
            <person name="Barry K."/>
            <person name="Choi C."/>
            <person name="Clum A."/>
            <person name="Coughlan A.Y."/>
            <person name="Deshpande S."/>
            <person name="Douglass A.P."/>
            <person name="Hanson S.J."/>
            <person name="Klenk H.-P."/>
            <person name="LaButti K."/>
            <person name="Lapidus A."/>
            <person name="Lindquist E."/>
            <person name="Lipzen A."/>
            <person name="Meier-kolthoff J.P."/>
            <person name="Ohm R.A."/>
            <person name="Otillar R.P."/>
            <person name="Pangilinan J."/>
            <person name="Peng Y."/>
            <person name="Rokas A."/>
            <person name="Rosa C.A."/>
            <person name="Scheuner C."/>
            <person name="Sibirny A.A."/>
            <person name="Slot J.C."/>
            <person name="Stielow J.B."/>
            <person name="Sun H."/>
            <person name="Kurtzman C.P."/>
            <person name="Blackwell M."/>
            <person name="Grigoriev I.V."/>
            <person name="Jeffries T.W."/>
        </authorList>
    </citation>
    <scope>NUCLEOTIDE SEQUENCE [LARGE SCALE GENOMIC DNA]</scope>
    <source>
        <strain evidence="1 2">NRRL YB-4993</strain>
    </source>
</reference>
<dbReference type="RefSeq" id="XP_018712513.1">
    <property type="nucleotide sequence ID" value="XM_018853881.1"/>
</dbReference>
<evidence type="ECO:0000313" key="1">
    <source>
        <dbReference type="EMBL" id="OBA22017.1"/>
    </source>
</evidence>
<accession>A0A1A0HDP5</accession>
<name>A0A1A0HDP5_9ASCO</name>
<keyword evidence="2" id="KW-1185">Reference proteome</keyword>
<gene>
    <name evidence="1" type="ORF">METBIDRAFT_10918</name>
</gene>